<evidence type="ECO:0000313" key="3">
    <source>
        <dbReference type="Proteomes" id="UP001338125"/>
    </source>
</evidence>
<sequence>MDQITSAGCPGNDYVFIEVHNTGSTSEESPYQNYIHQGGEAMLCMNNYAERDDLFGTSARIVWSDLMAVCYSRVVGRHGGDMKGLKTIWRVYISNLITQGVIDAILKGRKTVIDVGAGEPGFFALLGTVHGNGPAYMLGDYPEMFRRKFISRARIVPYGDIPALCWILEEIPLSPPPPPPAPLDDRPKSRKERRQHRKAQSRSSAASIQKT</sequence>
<comment type="caution">
    <text evidence="2">The sequence shown here is derived from an EMBL/GenBank/DDBJ whole genome shotgun (WGS) entry which is preliminary data.</text>
</comment>
<keyword evidence="3" id="KW-1185">Reference proteome</keyword>
<accession>A0ABR0SLI2</accession>
<name>A0ABR0SLI2_9HYPO</name>
<evidence type="ECO:0000313" key="2">
    <source>
        <dbReference type="EMBL" id="KAK5992997.1"/>
    </source>
</evidence>
<feature type="region of interest" description="Disordered" evidence="1">
    <location>
        <begin position="172"/>
        <end position="211"/>
    </location>
</feature>
<feature type="compositionally biased region" description="Basic residues" evidence="1">
    <location>
        <begin position="188"/>
        <end position="200"/>
    </location>
</feature>
<feature type="compositionally biased region" description="Pro residues" evidence="1">
    <location>
        <begin position="173"/>
        <end position="182"/>
    </location>
</feature>
<evidence type="ECO:0000256" key="1">
    <source>
        <dbReference type="SAM" id="MobiDB-lite"/>
    </source>
</evidence>
<feature type="compositionally biased region" description="Polar residues" evidence="1">
    <location>
        <begin position="201"/>
        <end position="211"/>
    </location>
</feature>
<protein>
    <submittedName>
        <fullName evidence="2">Uncharacterized protein</fullName>
    </submittedName>
</protein>
<proteinExistence type="predicted"/>
<reference evidence="2 3" key="1">
    <citation type="submission" date="2024-01" db="EMBL/GenBank/DDBJ databases">
        <title>Complete genome of Cladobotryum mycophilum ATHUM6906.</title>
        <authorList>
            <person name="Christinaki A.C."/>
            <person name="Myridakis A.I."/>
            <person name="Kouvelis V.N."/>
        </authorList>
    </citation>
    <scope>NUCLEOTIDE SEQUENCE [LARGE SCALE GENOMIC DNA]</scope>
    <source>
        <strain evidence="2 3">ATHUM6906</strain>
    </source>
</reference>
<dbReference type="Proteomes" id="UP001338125">
    <property type="component" value="Unassembled WGS sequence"/>
</dbReference>
<gene>
    <name evidence="2" type="ORF">PT974_06422</name>
</gene>
<dbReference type="EMBL" id="JAVFKD010000012">
    <property type="protein sequence ID" value="KAK5992997.1"/>
    <property type="molecule type" value="Genomic_DNA"/>
</dbReference>
<organism evidence="2 3">
    <name type="scientific">Cladobotryum mycophilum</name>
    <dbReference type="NCBI Taxonomy" id="491253"/>
    <lineage>
        <taxon>Eukaryota</taxon>
        <taxon>Fungi</taxon>
        <taxon>Dikarya</taxon>
        <taxon>Ascomycota</taxon>
        <taxon>Pezizomycotina</taxon>
        <taxon>Sordariomycetes</taxon>
        <taxon>Hypocreomycetidae</taxon>
        <taxon>Hypocreales</taxon>
        <taxon>Hypocreaceae</taxon>
        <taxon>Cladobotryum</taxon>
    </lineage>
</organism>